<evidence type="ECO:0000313" key="1">
    <source>
        <dbReference type="EMBL" id="ROI47836.1"/>
    </source>
</evidence>
<sequence length="119" mass="12773">MTIQNVITELSPNSNDLSPDMSAKDIEFIMSSDLSDAIKEVRAAKASCEGNYACALALLQRVKLCGACIYAGFVEDRFKGTKGTLLSTLQSVKMLNGTAYGLVDSASTRNLSPQDRKST</sequence>
<dbReference type="EMBL" id="RJVU01071404">
    <property type="protein sequence ID" value="ROI47836.1"/>
    <property type="molecule type" value="Genomic_DNA"/>
</dbReference>
<proteinExistence type="predicted"/>
<organism evidence="1 2">
    <name type="scientific">Anabarilius grahami</name>
    <name type="common">Kanglang fish</name>
    <name type="synonym">Barilius grahami</name>
    <dbReference type="NCBI Taxonomy" id="495550"/>
    <lineage>
        <taxon>Eukaryota</taxon>
        <taxon>Metazoa</taxon>
        <taxon>Chordata</taxon>
        <taxon>Craniata</taxon>
        <taxon>Vertebrata</taxon>
        <taxon>Euteleostomi</taxon>
        <taxon>Actinopterygii</taxon>
        <taxon>Neopterygii</taxon>
        <taxon>Teleostei</taxon>
        <taxon>Ostariophysi</taxon>
        <taxon>Cypriniformes</taxon>
        <taxon>Xenocyprididae</taxon>
        <taxon>Xenocypridinae</taxon>
        <taxon>Xenocypridinae incertae sedis</taxon>
        <taxon>Anabarilius</taxon>
    </lineage>
</organism>
<protein>
    <submittedName>
        <fullName evidence="1">Uncharacterized protein</fullName>
    </submittedName>
</protein>
<comment type="caution">
    <text evidence="1">The sequence shown here is derived from an EMBL/GenBank/DDBJ whole genome shotgun (WGS) entry which is preliminary data.</text>
</comment>
<evidence type="ECO:0000313" key="2">
    <source>
        <dbReference type="Proteomes" id="UP000281406"/>
    </source>
</evidence>
<dbReference type="AlphaFoldDB" id="A0A3N0XKY7"/>
<dbReference type="Proteomes" id="UP000281406">
    <property type="component" value="Unassembled WGS sequence"/>
</dbReference>
<gene>
    <name evidence="1" type="ORF">DPX16_16259</name>
</gene>
<name>A0A3N0XKY7_ANAGA</name>
<keyword evidence="2" id="KW-1185">Reference proteome</keyword>
<reference evidence="1 2" key="1">
    <citation type="submission" date="2018-10" db="EMBL/GenBank/DDBJ databases">
        <title>Genome assembly for a Yunnan-Guizhou Plateau 3E fish, Anabarilius grahami (Regan), and its evolutionary and genetic applications.</title>
        <authorList>
            <person name="Jiang W."/>
        </authorList>
    </citation>
    <scope>NUCLEOTIDE SEQUENCE [LARGE SCALE GENOMIC DNA]</scope>
    <source>
        <strain evidence="1">AG-KIZ</strain>
        <tissue evidence="1">Muscle</tissue>
    </source>
</reference>
<accession>A0A3N0XKY7</accession>